<dbReference type="Pfam" id="PF00005">
    <property type="entry name" value="ABC_tran"/>
    <property type="match status" value="1"/>
</dbReference>
<reference evidence="5 6" key="1">
    <citation type="submission" date="2020-08" db="EMBL/GenBank/DDBJ databases">
        <title>A Genomic Blueprint of the Chicken Gut Microbiome.</title>
        <authorList>
            <person name="Gilroy R."/>
            <person name="Ravi A."/>
            <person name="Getino M."/>
            <person name="Pursley I."/>
            <person name="Horton D.L."/>
            <person name="Alikhan N.-F."/>
            <person name="Baker D."/>
            <person name="Gharbi K."/>
            <person name="Hall N."/>
            <person name="Watson M."/>
            <person name="Adriaenssens E.M."/>
            <person name="Foster-Nyarko E."/>
            <person name="Jarju S."/>
            <person name="Secka A."/>
            <person name="Antonio M."/>
            <person name="Oren A."/>
            <person name="Chaudhuri R."/>
            <person name="La Ragione R.M."/>
            <person name="Hildebrand F."/>
            <person name="Pallen M.J."/>
        </authorList>
    </citation>
    <scope>NUCLEOTIDE SEQUENCE [LARGE SCALE GENOMIC DNA]</scope>
    <source>
        <strain evidence="5 6">Sa1YVA5</strain>
    </source>
</reference>
<sequence length="225" mass="23999">MTTPALILDNVRVSYGDGDSQVHALDGVSLQVNRGAFVAIVGPSGSGKSTLLAVAGALTTPNSGDVQVAGESITGLSDKELARVRREHIGFVFQSSGNLPSALKARDQLELAARILGRRGRRSNDELLDAVGMSHRADHRPATLSGGERQRIGIARALVGGPDLLLVDEPTAALDRNRAHEIVRLLAHECHELGVAGVMVTHDLEVIEHCDRVYDMVDGRLTPRD</sequence>
<dbReference type="InterPro" id="IPR003439">
    <property type="entry name" value="ABC_transporter-like_ATP-bd"/>
</dbReference>
<dbReference type="GO" id="GO:0005886">
    <property type="term" value="C:plasma membrane"/>
    <property type="evidence" value="ECO:0007669"/>
    <property type="project" value="TreeGrafter"/>
</dbReference>
<accession>A0A8I0LGX7</accession>
<dbReference type="InterPro" id="IPR027417">
    <property type="entry name" value="P-loop_NTPase"/>
</dbReference>
<gene>
    <name evidence="5" type="ORF">H9627_04120</name>
</gene>
<dbReference type="PROSITE" id="PS50893">
    <property type="entry name" value="ABC_TRANSPORTER_2"/>
    <property type="match status" value="1"/>
</dbReference>
<proteinExistence type="predicted"/>
<dbReference type="CDD" id="cd03255">
    <property type="entry name" value="ABC_MJ0796_LolCDE_FtsE"/>
    <property type="match status" value="1"/>
</dbReference>
<dbReference type="Gene3D" id="3.40.50.300">
    <property type="entry name" value="P-loop containing nucleotide triphosphate hydrolases"/>
    <property type="match status" value="1"/>
</dbReference>
<evidence type="ECO:0000313" key="5">
    <source>
        <dbReference type="EMBL" id="MBD8029525.1"/>
    </source>
</evidence>
<dbReference type="Proteomes" id="UP000650224">
    <property type="component" value="Unassembled WGS sequence"/>
</dbReference>
<dbReference type="InterPro" id="IPR017911">
    <property type="entry name" value="MacB-like_ATP-bd"/>
</dbReference>
<dbReference type="GO" id="GO:0022857">
    <property type="term" value="F:transmembrane transporter activity"/>
    <property type="evidence" value="ECO:0007669"/>
    <property type="project" value="TreeGrafter"/>
</dbReference>
<keyword evidence="1" id="KW-0813">Transport</keyword>
<evidence type="ECO:0000259" key="4">
    <source>
        <dbReference type="PROSITE" id="PS50893"/>
    </source>
</evidence>
<keyword evidence="2" id="KW-0547">Nucleotide-binding</keyword>
<dbReference type="PANTHER" id="PTHR24220">
    <property type="entry name" value="IMPORT ATP-BINDING PROTEIN"/>
    <property type="match status" value="1"/>
</dbReference>
<evidence type="ECO:0000256" key="2">
    <source>
        <dbReference type="ARBA" id="ARBA00022741"/>
    </source>
</evidence>
<organism evidence="5 6">
    <name type="scientific">Corynebacterium gallinarum</name>
    <dbReference type="NCBI Taxonomy" id="2762214"/>
    <lineage>
        <taxon>Bacteria</taxon>
        <taxon>Bacillati</taxon>
        <taxon>Actinomycetota</taxon>
        <taxon>Actinomycetes</taxon>
        <taxon>Mycobacteriales</taxon>
        <taxon>Corynebacteriaceae</taxon>
        <taxon>Corynebacterium</taxon>
    </lineage>
</organism>
<name>A0A8I0LGX7_9CORY</name>
<dbReference type="InterPro" id="IPR017871">
    <property type="entry name" value="ABC_transporter-like_CS"/>
</dbReference>
<dbReference type="RefSeq" id="WP_191732743.1">
    <property type="nucleotide sequence ID" value="NZ_JACSPR010000002.1"/>
</dbReference>
<dbReference type="GO" id="GO:0016887">
    <property type="term" value="F:ATP hydrolysis activity"/>
    <property type="evidence" value="ECO:0007669"/>
    <property type="project" value="InterPro"/>
</dbReference>
<keyword evidence="6" id="KW-1185">Reference proteome</keyword>
<evidence type="ECO:0000256" key="3">
    <source>
        <dbReference type="ARBA" id="ARBA00022840"/>
    </source>
</evidence>
<dbReference type="SUPFAM" id="SSF52540">
    <property type="entry name" value="P-loop containing nucleoside triphosphate hydrolases"/>
    <property type="match status" value="1"/>
</dbReference>
<dbReference type="InterPro" id="IPR003593">
    <property type="entry name" value="AAA+_ATPase"/>
</dbReference>
<evidence type="ECO:0000313" key="6">
    <source>
        <dbReference type="Proteomes" id="UP000650224"/>
    </source>
</evidence>
<dbReference type="PROSITE" id="PS00211">
    <property type="entry name" value="ABC_TRANSPORTER_1"/>
    <property type="match status" value="1"/>
</dbReference>
<dbReference type="SMART" id="SM00382">
    <property type="entry name" value="AAA"/>
    <property type="match status" value="1"/>
</dbReference>
<keyword evidence="3 5" id="KW-0067">ATP-binding</keyword>
<comment type="caution">
    <text evidence="5">The sequence shown here is derived from an EMBL/GenBank/DDBJ whole genome shotgun (WGS) entry which is preliminary data.</text>
</comment>
<feature type="domain" description="ABC transporter" evidence="4">
    <location>
        <begin position="6"/>
        <end position="225"/>
    </location>
</feature>
<evidence type="ECO:0000256" key="1">
    <source>
        <dbReference type="ARBA" id="ARBA00022448"/>
    </source>
</evidence>
<protein>
    <submittedName>
        <fullName evidence="5">ABC transporter ATP-binding protein</fullName>
    </submittedName>
</protein>
<dbReference type="InterPro" id="IPR015854">
    <property type="entry name" value="ABC_transpr_LolD-like"/>
</dbReference>
<dbReference type="GO" id="GO:0005524">
    <property type="term" value="F:ATP binding"/>
    <property type="evidence" value="ECO:0007669"/>
    <property type="project" value="UniProtKB-KW"/>
</dbReference>
<dbReference type="PANTHER" id="PTHR24220:SF685">
    <property type="entry name" value="ABC TRANSPORTER RELATED"/>
    <property type="match status" value="1"/>
</dbReference>
<dbReference type="AlphaFoldDB" id="A0A8I0LGX7"/>
<dbReference type="EMBL" id="JACSPR010000002">
    <property type="protein sequence ID" value="MBD8029525.1"/>
    <property type="molecule type" value="Genomic_DNA"/>
</dbReference>